<dbReference type="AlphaFoldDB" id="A0A1F8DHZ8"/>
<dbReference type="PANTHER" id="PTHR42942">
    <property type="entry name" value="6-O-METHYLGUANINE DNA METHYLTRANSFERASE"/>
    <property type="match status" value="1"/>
</dbReference>
<accession>A0A1F8DHZ8</accession>
<dbReference type="EMBL" id="MGIK01000014">
    <property type="protein sequence ID" value="OGM88237.1"/>
    <property type="molecule type" value="Genomic_DNA"/>
</dbReference>
<dbReference type="SUPFAM" id="SSF46767">
    <property type="entry name" value="Methylated DNA-protein cysteine methyltransferase, C-terminal domain"/>
    <property type="match status" value="1"/>
</dbReference>
<name>A0A1F8DHZ8_9BACT</name>
<dbReference type="CDD" id="cd06445">
    <property type="entry name" value="ATase"/>
    <property type="match status" value="1"/>
</dbReference>
<dbReference type="Proteomes" id="UP000176775">
    <property type="component" value="Unassembled WGS sequence"/>
</dbReference>
<dbReference type="InterPro" id="IPR036388">
    <property type="entry name" value="WH-like_DNA-bd_sf"/>
</dbReference>
<dbReference type="GO" id="GO:0003824">
    <property type="term" value="F:catalytic activity"/>
    <property type="evidence" value="ECO:0007669"/>
    <property type="project" value="InterPro"/>
</dbReference>
<gene>
    <name evidence="3" type="ORF">A2594_01440</name>
</gene>
<evidence type="ECO:0000256" key="1">
    <source>
        <dbReference type="ARBA" id="ARBA00022763"/>
    </source>
</evidence>
<dbReference type="InterPro" id="IPR014048">
    <property type="entry name" value="MethylDNA_cys_MeTrfase_DNA-bd"/>
</dbReference>
<evidence type="ECO:0000313" key="3">
    <source>
        <dbReference type="EMBL" id="OGM88237.1"/>
    </source>
</evidence>
<dbReference type="Pfam" id="PF01035">
    <property type="entry name" value="DNA_binding_1"/>
    <property type="match status" value="1"/>
</dbReference>
<dbReference type="GO" id="GO:0006281">
    <property type="term" value="P:DNA repair"/>
    <property type="evidence" value="ECO:0007669"/>
    <property type="project" value="InterPro"/>
</dbReference>
<evidence type="ECO:0000259" key="2">
    <source>
        <dbReference type="Pfam" id="PF01035"/>
    </source>
</evidence>
<organism evidence="3 4">
    <name type="scientific">Candidatus Woesebacteria bacterium RIFOXYD1_FULL_41_28</name>
    <dbReference type="NCBI Taxonomy" id="1802550"/>
    <lineage>
        <taxon>Bacteria</taxon>
        <taxon>Candidatus Woeseibacteriota</taxon>
    </lineage>
</organism>
<keyword evidence="1" id="KW-0227">DNA damage</keyword>
<evidence type="ECO:0000313" key="4">
    <source>
        <dbReference type="Proteomes" id="UP000176775"/>
    </source>
</evidence>
<dbReference type="InterPro" id="IPR052520">
    <property type="entry name" value="ATL_DNA_repair"/>
</dbReference>
<feature type="domain" description="Methylated-DNA-[protein]-cysteine S-methyltransferase DNA binding" evidence="2">
    <location>
        <begin position="14"/>
        <end position="95"/>
    </location>
</feature>
<proteinExistence type="predicted"/>
<comment type="caution">
    <text evidence="3">The sequence shown here is derived from an EMBL/GenBank/DDBJ whole genome shotgun (WGS) entry which is preliminary data.</text>
</comment>
<dbReference type="InterPro" id="IPR036217">
    <property type="entry name" value="MethylDNA_cys_MeTrfase_DNAb"/>
</dbReference>
<reference evidence="3 4" key="1">
    <citation type="journal article" date="2016" name="Nat. Commun.">
        <title>Thousands of microbial genomes shed light on interconnected biogeochemical processes in an aquifer system.</title>
        <authorList>
            <person name="Anantharaman K."/>
            <person name="Brown C.T."/>
            <person name="Hug L.A."/>
            <person name="Sharon I."/>
            <person name="Castelle C.J."/>
            <person name="Probst A.J."/>
            <person name="Thomas B.C."/>
            <person name="Singh A."/>
            <person name="Wilkins M.J."/>
            <person name="Karaoz U."/>
            <person name="Brodie E.L."/>
            <person name="Williams K.H."/>
            <person name="Hubbard S.S."/>
            <person name="Banfield J.F."/>
        </authorList>
    </citation>
    <scope>NUCLEOTIDE SEQUENCE [LARGE SCALE GENOMIC DNA]</scope>
</reference>
<sequence length="112" mass="13335">MRRPKIIRQLKNNNFFERVYAVVRKIPEGYVMSYGQVALVLDMPRAAREVGWALSRVEDRDMVPWWRVVNNKGRVSIKGQYSAEEQRQLLLQEGIKVSKDFTFEIEKYRFNP</sequence>
<protein>
    <recommendedName>
        <fullName evidence="2">Methylated-DNA-[protein]-cysteine S-methyltransferase DNA binding domain-containing protein</fullName>
    </recommendedName>
</protein>
<dbReference type="PANTHER" id="PTHR42942:SF1">
    <property type="entry name" value="ALKYLTRANSFERASE-LIKE PROTEIN 1"/>
    <property type="match status" value="1"/>
</dbReference>
<dbReference type="Gene3D" id="1.10.10.10">
    <property type="entry name" value="Winged helix-like DNA-binding domain superfamily/Winged helix DNA-binding domain"/>
    <property type="match status" value="1"/>
</dbReference>